<evidence type="ECO:0000313" key="2">
    <source>
        <dbReference type="EMBL" id="OAD72628.1"/>
    </source>
</evidence>
<dbReference type="AlphaFoldDB" id="A0A162NAL3"/>
<dbReference type="PANTHER" id="PTHR38926:SF72">
    <property type="entry name" value="IM:7136021-RELATED"/>
    <property type="match status" value="1"/>
</dbReference>
<dbReference type="InParanoid" id="A0A162NAL3"/>
<dbReference type="SUPFAM" id="SSF81383">
    <property type="entry name" value="F-box domain"/>
    <property type="match status" value="1"/>
</dbReference>
<feature type="domain" description="F-box" evidence="1">
    <location>
        <begin position="1"/>
        <end position="45"/>
    </location>
</feature>
<keyword evidence="3" id="KW-1185">Reference proteome</keyword>
<dbReference type="Pfam" id="PF12937">
    <property type="entry name" value="F-box-like"/>
    <property type="match status" value="1"/>
</dbReference>
<gene>
    <name evidence="2" type="ORF">PHYBLDRAFT_146813</name>
</gene>
<dbReference type="PROSITE" id="PS50181">
    <property type="entry name" value="FBOX"/>
    <property type="match status" value="1"/>
</dbReference>
<dbReference type="PANTHER" id="PTHR38926">
    <property type="entry name" value="F-BOX DOMAIN CONTAINING PROTEIN, EXPRESSED"/>
    <property type="match status" value="1"/>
</dbReference>
<reference evidence="3" key="1">
    <citation type="submission" date="2015-06" db="EMBL/GenBank/DDBJ databases">
        <title>Expansion of signal transduction pathways in fungi by whole-genome duplication.</title>
        <authorList>
            <consortium name="DOE Joint Genome Institute"/>
            <person name="Corrochano L.M."/>
            <person name="Kuo A."/>
            <person name="Marcet-Houben M."/>
            <person name="Polaino S."/>
            <person name="Salamov A."/>
            <person name="Villalobos J.M."/>
            <person name="Alvarez M.I."/>
            <person name="Avalos J."/>
            <person name="Benito E.P."/>
            <person name="Benoit I."/>
            <person name="Burger G."/>
            <person name="Camino L.P."/>
            <person name="Canovas D."/>
            <person name="Cerda-Olmedo E."/>
            <person name="Cheng J.-F."/>
            <person name="Dominguez A."/>
            <person name="Elias M."/>
            <person name="Eslava A.P."/>
            <person name="Glaser F."/>
            <person name="Grimwood J."/>
            <person name="Gutierrez G."/>
            <person name="Heitman J."/>
            <person name="Henrissat B."/>
            <person name="Iturriaga E.A."/>
            <person name="Lang B.F."/>
            <person name="Lavin J.L."/>
            <person name="Lee S."/>
            <person name="Li W."/>
            <person name="Lindquist E."/>
            <person name="Lopez-Garcia S."/>
            <person name="Luque E.M."/>
            <person name="Marcos A.T."/>
            <person name="Martin J."/>
            <person name="McCluskey K."/>
            <person name="Medina H.R."/>
            <person name="Miralles-Duran A."/>
            <person name="Miyazaki A."/>
            <person name="Munoz-Torres E."/>
            <person name="Oguiza J.A."/>
            <person name="Ohm R."/>
            <person name="Olmedo M."/>
            <person name="Orejas M."/>
            <person name="Ortiz-Castellanos L."/>
            <person name="Pisabarro A.G."/>
            <person name="Rodriguez-Romero J."/>
            <person name="Ruiz-Herrera J."/>
            <person name="Ruiz-Vazquez R."/>
            <person name="Sanz C."/>
            <person name="Schackwitz W."/>
            <person name="Schmutz J."/>
            <person name="Shahriari M."/>
            <person name="Shelest E."/>
            <person name="Silva-Franco F."/>
            <person name="Soanes D."/>
            <person name="Syed K."/>
            <person name="Tagua V.G."/>
            <person name="Talbot N.J."/>
            <person name="Thon M."/>
            <person name="De vries R.P."/>
            <person name="Wiebenga A."/>
            <person name="Yadav J.S."/>
            <person name="Braun E.L."/>
            <person name="Baker S."/>
            <person name="Garre V."/>
            <person name="Horwitz B."/>
            <person name="Torres-Martinez S."/>
            <person name="Idnurm A."/>
            <person name="Herrera-Estrella A."/>
            <person name="Gabaldon T."/>
            <person name="Grigoriev I.V."/>
        </authorList>
    </citation>
    <scope>NUCLEOTIDE SEQUENCE [LARGE SCALE GENOMIC DNA]</scope>
    <source>
        <strain evidence="3">NRRL 1555(-)</strain>
    </source>
</reference>
<dbReference type="RefSeq" id="XP_018290668.1">
    <property type="nucleotide sequence ID" value="XM_018431730.1"/>
</dbReference>
<evidence type="ECO:0000313" key="3">
    <source>
        <dbReference type="Proteomes" id="UP000077315"/>
    </source>
</evidence>
<proteinExistence type="predicted"/>
<dbReference type="Gene3D" id="1.20.1280.50">
    <property type="match status" value="1"/>
</dbReference>
<dbReference type="VEuPathDB" id="FungiDB:PHYBLDRAFT_146813"/>
<dbReference type="InterPro" id="IPR001810">
    <property type="entry name" value="F-box_dom"/>
</dbReference>
<name>A0A162NAL3_PHYB8</name>
<dbReference type="Proteomes" id="UP000077315">
    <property type="component" value="Unassembled WGS sequence"/>
</dbReference>
<dbReference type="Gene3D" id="3.80.10.10">
    <property type="entry name" value="Ribonuclease Inhibitor"/>
    <property type="match status" value="2"/>
</dbReference>
<accession>A0A162NAL3</accession>
<protein>
    <recommendedName>
        <fullName evidence="1">F-box domain-containing protein</fullName>
    </recommendedName>
</protein>
<dbReference type="GeneID" id="28992636"/>
<dbReference type="InterPro" id="IPR032675">
    <property type="entry name" value="LRR_dom_sf"/>
</dbReference>
<evidence type="ECO:0000259" key="1">
    <source>
        <dbReference type="PROSITE" id="PS50181"/>
    </source>
</evidence>
<dbReference type="OrthoDB" id="2206928at2759"/>
<dbReference type="SUPFAM" id="SSF52047">
    <property type="entry name" value="RNI-like"/>
    <property type="match status" value="2"/>
</dbReference>
<dbReference type="InterPro" id="IPR036047">
    <property type="entry name" value="F-box-like_dom_sf"/>
</dbReference>
<sequence length="1179" mass="136509">MTASELSSEILSQIAEYLSTKDRLSGSITCKTWRYPFQDSLWRDIQVDTRHPLKDINDRIKPYNNAYTPYGFMVHSLRFETYYEMIMVQQDDFISYLPELKHLDCKTCDGYYMKQFKTKSKKIWMSLESLKTDYHGPEMWSIIEPDIGVLIMCPMLQKLEFYKELYCSPKTFSLPDFDSIHQTLKQLSHFNASFRPDPDDSYTDDEIIDTPPAITMATLDIMIYKFSPRWLYYVSYKYPNLRSLKLDISNSFHGWTDHTLMERIAYTYPCHAKGLQHLETLELTTPSISDWVPLVFWEFIDPLRSPLKNIKFKAAYPQDDSLFFAQLYATYIKRSLKSFSETLETLSIEGTAFFDIKYGPPLELSSYAPFLKDLYIKSCGISINLENVLDKCPALKRLRYFGGQLLINSITINQDEKDQRHHGLEILELRRVVTSAEVFSRLSFRCRRLQYMNLSSLLVSGSISKKTGCLLLDMPYTFFKVVRLAHIKYRSPYKRIYGDTIISLTLVSQLNDHLSLPSLALPSSRTATNIDLKEVNPESLAVVTHRNIAWFHTFLDVVFETDTRIGIRQLSEQEASTAVGFYQSFQSNRDNQPRKVDMPLDGDNLKEDWKDKLCRGYGELRCGQVEKYILPSDSKYDKYFWKYSYIRSVIVNPKNTSRSCGRFVHGLRIGDCCTILNRRQDEFFKSMPNLKHLNLGCMTYQEMNKNMTRSNAAWMSLESLRIEINYNQRIRLTPDFVEFLKTISKLQRLEIFTRNQLCLVIFGQNDFDDLHKNLQRLSSIKAYISLDFSATLKDSTVPDIIPALALTALDLRLGEWSPLCMYYFCYKYPNLLTLKLDVSNSYTTVHYNQIRGTGPPFYISPDALRHLDTFEYITKEEAQNTRTLERILIAGGTDGDRSTSSLELSSYCPLLVDITIMDCNVSIDLDNLLDNCVALKQLRLSLGNLLINSVPTELEQQQQHGLRILKLNGVNTSSDIFSRLSFRCRRLEYMSLVSTYAKGPISEKTGCLLLDMSYTFFKILLFGNVTYCSSDEYGNEKSVISVSLLSQLNKPIQSNDKKEEGKGDSVSNVTNHRNLHHIAWFYNCRYNTYSWDRTKGIVQLSEETVDTFVEYFQNFQSNKISEDLGLGGLGGNPIMNESWKLDLYKGYGEFRCGNIDKYIVYGVTDDNEVDWDKLYDNLS</sequence>
<dbReference type="EMBL" id="KV440983">
    <property type="protein sequence ID" value="OAD72628.1"/>
    <property type="molecule type" value="Genomic_DNA"/>
</dbReference>
<organism evidence="2 3">
    <name type="scientific">Phycomyces blakesleeanus (strain ATCC 8743b / DSM 1359 / FGSC 10004 / NBRC 33097 / NRRL 1555)</name>
    <dbReference type="NCBI Taxonomy" id="763407"/>
    <lineage>
        <taxon>Eukaryota</taxon>
        <taxon>Fungi</taxon>
        <taxon>Fungi incertae sedis</taxon>
        <taxon>Mucoromycota</taxon>
        <taxon>Mucoromycotina</taxon>
        <taxon>Mucoromycetes</taxon>
        <taxon>Mucorales</taxon>
        <taxon>Phycomycetaceae</taxon>
        <taxon>Phycomyces</taxon>
    </lineage>
</organism>